<comment type="caution">
    <text evidence="2">The sequence shown here is derived from an EMBL/GenBank/DDBJ whole genome shotgun (WGS) entry which is preliminary data.</text>
</comment>
<feature type="chain" id="PRO_5045731547" description="Secreted protein" evidence="1">
    <location>
        <begin position="28"/>
        <end position="106"/>
    </location>
</feature>
<gene>
    <name evidence="2" type="ORF">ACFPM3_18210</name>
</gene>
<evidence type="ECO:0008006" key="4">
    <source>
        <dbReference type="Google" id="ProtNLM"/>
    </source>
</evidence>
<evidence type="ECO:0000313" key="3">
    <source>
        <dbReference type="Proteomes" id="UP001595829"/>
    </source>
</evidence>
<evidence type="ECO:0000313" key="2">
    <source>
        <dbReference type="EMBL" id="MFC5024066.1"/>
    </source>
</evidence>
<evidence type="ECO:0000256" key="1">
    <source>
        <dbReference type="SAM" id="SignalP"/>
    </source>
</evidence>
<dbReference type="Proteomes" id="UP001595829">
    <property type="component" value="Unassembled WGS sequence"/>
</dbReference>
<keyword evidence="1" id="KW-0732">Signal</keyword>
<name>A0ABV9XI89_9ACTN</name>
<keyword evidence="3" id="KW-1185">Reference proteome</keyword>
<dbReference type="EMBL" id="JBHSJD010000014">
    <property type="protein sequence ID" value="MFC5024066.1"/>
    <property type="molecule type" value="Genomic_DNA"/>
</dbReference>
<sequence length="106" mass="11010">MKRVLQAVGTAAAAIALSLTAAATADAQGQRAAAPSQPPSQVIQCKHLDPQGVSDVIGFDCDTDHWGPISDFVLAPQIGVAAYRCQTGWAEGRAYVSGQDCEMIPV</sequence>
<feature type="signal peptide" evidence="1">
    <location>
        <begin position="1"/>
        <end position="27"/>
    </location>
</feature>
<proteinExistence type="predicted"/>
<organism evidence="2 3">
    <name type="scientific">Streptomyces coeruleoprunus</name>
    <dbReference type="NCBI Taxonomy" id="285563"/>
    <lineage>
        <taxon>Bacteria</taxon>
        <taxon>Bacillati</taxon>
        <taxon>Actinomycetota</taxon>
        <taxon>Actinomycetes</taxon>
        <taxon>Kitasatosporales</taxon>
        <taxon>Streptomycetaceae</taxon>
        <taxon>Streptomyces</taxon>
    </lineage>
</organism>
<protein>
    <recommendedName>
        <fullName evidence="4">Secreted protein</fullName>
    </recommendedName>
</protein>
<reference evidence="3" key="1">
    <citation type="journal article" date="2019" name="Int. J. Syst. Evol. Microbiol.">
        <title>The Global Catalogue of Microorganisms (GCM) 10K type strain sequencing project: providing services to taxonomists for standard genome sequencing and annotation.</title>
        <authorList>
            <consortium name="The Broad Institute Genomics Platform"/>
            <consortium name="The Broad Institute Genome Sequencing Center for Infectious Disease"/>
            <person name="Wu L."/>
            <person name="Ma J."/>
        </authorList>
    </citation>
    <scope>NUCLEOTIDE SEQUENCE [LARGE SCALE GENOMIC DNA]</scope>
    <source>
        <strain evidence="3">CGMCC 4.1648</strain>
    </source>
</reference>
<dbReference type="RefSeq" id="WP_345686004.1">
    <property type="nucleotide sequence ID" value="NZ_BAABIT010000001.1"/>
</dbReference>
<accession>A0ABV9XI89</accession>